<dbReference type="PRINTS" id="PR01407">
    <property type="entry name" value="BUTYPHLNCDUF"/>
</dbReference>
<dbReference type="InterPro" id="IPR003879">
    <property type="entry name" value="Butyrophylin_SPRY"/>
</dbReference>
<dbReference type="InterPro" id="IPR001611">
    <property type="entry name" value="Leu-rich_rpt"/>
</dbReference>
<dbReference type="Gene3D" id="3.80.10.10">
    <property type="entry name" value="Ribonuclease Inhibitor"/>
    <property type="match status" value="2"/>
</dbReference>
<dbReference type="InterPro" id="IPR007111">
    <property type="entry name" value="NACHT_NTPase"/>
</dbReference>
<dbReference type="InterPro" id="IPR001870">
    <property type="entry name" value="B30.2/SPRY"/>
</dbReference>
<feature type="domain" description="B30.2/SPRY" evidence="7">
    <location>
        <begin position="690"/>
        <end position="888"/>
    </location>
</feature>
<keyword evidence="2" id="KW-0963">Cytoplasm</keyword>
<dbReference type="InterPro" id="IPR032675">
    <property type="entry name" value="LRR_dom_sf"/>
</dbReference>
<dbReference type="Gene3D" id="3.40.50.300">
    <property type="entry name" value="P-loop containing nucleotide triphosphate hydrolases"/>
    <property type="match status" value="1"/>
</dbReference>
<dbReference type="SMART" id="SM00589">
    <property type="entry name" value="PRY"/>
    <property type="match status" value="1"/>
</dbReference>
<dbReference type="Proteomes" id="UP001652741">
    <property type="component" value="Chromosome ssa03"/>
</dbReference>
<sequence>MKGEKHTLIELLNHFSMETKKLKFSNHNKYKVLLIFDGLDECRLPLDFHTNKICCDVTQSTSVDVLLTNLIKGNLLPSALLWITTRPAAANKIPSVCVDQVTEVRGFNDPQKEEYFRKRFSDEDLASRIISHIKTSRSLHIMCHIPVFCWISAIVLEHMLKHKREEVPKTLTEMYTHLVVFHTIKKNEKYLGKEETDPHWNKESILSLGKLAFQQLVIGNLIFYEEDLKQAGIDVNEASVYSGLCTQIFKEECGLYKDKVYCFVHLSIQEFLAAVYVFLSFINNNENRIAELHSTSRNYFALKPEVTVYKSAVDKALQSETGNLDLFLRFLLGLSLESNQKHLRGLLTTTRSCSQSHEEIVKYIKEKIRENPSPERCINLFHCLNELNDHSLVEEIQSYLISGSLSEAKLSPAQWSALVFVLLTSEKELDVFDLKKYSRSEEGLLRLLPVVKASRVALLSGCGVTEEGCASLASALRSNLSHLREMDLSNNELKDSGVKLLSAGLENPDCKLKTLRLSGCQVTEQGCASLVSALRSNPSHLRELDLSYNHPGDSGVRLLSAGLEDPHCRLEKLKLSGCGVTEEGCASLASALRSNLSHLREMDLSNNNLKDSGVKLLSAGLENPDRKLKTLRLSGCQVTEQGCASLVSALRSNPSHLRELDLSYNHPGDSGVRLLSAGLEDPHCRLEKLNVEHGGENTMKPGLRKYACDLTLDPNTVNRHLSLSEENRKVTRGRDEQPYPDHPERFEDRGQVLCREGLTGRCYWEVEWSGSEADIGVTYKGISRTGKGKDSLIGFNDKSWNLFCSDNIYMTVHNNNHTAIDFPSSSSHRVGVYLDWPAGTLSFYRVSSDTLTHLYTFHTTFTEPLYPGFYVYESSVFLCQVVPVSNTT</sequence>
<evidence type="ECO:0000256" key="3">
    <source>
        <dbReference type="ARBA" id="ARBA00022614"/>
    </source>
</evidence>
<evidence type="ECO:0000313" key="8">
    <source>
        <dbReference type="Proteomes" id="UP001652741"/>
    </source>
</evidence>
<gene>
    <name evidence="9" type="primary">LOC106595797</name>
</gene>
<keyword evidence="8" id="KW-1185">Reference proteome</keyword>
<accession>A0ABM3EKV2</accession>
<dbReference type="PROSITE" id="PS50188">
    <property type="entry name" value="B302_SPRY"/>
    <property type="match status" value="1"/>
</dbReference>
<dbReference type="InterPro" id="IPR051261">
    <property type="entry name" value="NLR"/>
</dbReference>
<dbReference type="Pfam" id="PF17776">
    <property type="entry name" value="NLRC4_HD2"/>
    <property type="match status" value="1"/>
</dbReference>
<dbReference type="CDD" id="cd16040">
    <property type="entry name" value="SPRY_PRY_SNTX"/>
    <property type="match status" value="1"/>
</dbReference>
<dbReference type="SUPFAM" id="SSF52047">
    <property type="entry name" value="RNI-like"/>
    <property type="match status" value="1"/>
</dbReference>
<dbReference type="Pfam" id="PF17779">
    <property type="entry name" value="WHD_NOD2"/>
    <property type="match status" value="1"/>
</dbReference>
<organism evidence="8 9">
    <name type="scientific">Salmo salar</name>
    <name type="common">Atlantic salmon</name>
    <dbReference type="NCBI Taxonomy" id="8030"/>
    <lineage>
        <taxon>Eukaryota</taxon>
        <taxon>Metazoa</taxon>
        <taxon>Chordata</taxon>
        <taxon>Craniata</taxon>
        <taxon>Vertebrata</taxon>
        <taxon>Euteleostomi</taxon>
        <taxon>Actinopterygii</taxon>
        <taxon>Neopterygii</taxon>
        <taxon>Teleostei</taxon>
        <taxon>Protacanthopterygii</taxon>
        <taxon>Salmoniformes</taxon>
        <taxon>Salmonidae</taxon>
        <taxon>Salmoninae</taxon>
        <taxon>Salmo</taxon>
    </lineage>
</organism>
<comment type="subcellular location">
    <subcellularLocation>
        <location evidence="1">Cytoplasm</location>
    </subcellularLocation>
</comment>
<name>A0ABM3EKV2_SALSA</name>
<dbReference type="Pfam" id="PF00622">
    <property type="entry name" value="SPRY"/>
    <property type="match status" value="1"/>
</dbReference>
<dbReference type="Pfam" id="PF05729">
    <property type="entry name" value="NACHT"/>
    <property type="match status" value="1"/>
</dbReference>
<keyword evidence="5" id="KW-0547">Nucleotide-binding</keyword>
<dbReference type="InterPro" id="IPR003877">
    <property type="entry name" value="SPRY_dom"/>
</dbReference>
<keyword evidence="6" id="KW-0067">ATP-binding</keyword>
<dbReference type="PANTHER" id="PTHR24106">
    <property type="entry name" value="NACHT, LRR AND CARD DOMAINS-CONTAINING"/>
    <property type="match status" value="1"/>
</dbReference>
<evidence type="ECO:0000256" key="4">
    <source>
        <dbReference type="ARBA" id="ARBA00022737"/>
    </source>
</evidence>
<dbReference type="Gene3D" id="2.60.120.920">
    <property type="match status" value="1"/>
</dbReference>
<dbReference type="GeneID" id="106595797"/>
<dbReference type="InterPro" id="IPR043136">
    <property type="entry name" value="B30.2/SPRY_sf"/>
</dbReference>
<evidence type="ECO:0000256" key="2">
    <source>
        <dbReference type="ARBA" id="ARBA00022490"/>
    </source>
</evidence>
<dbReference type="Pfam" id="PF13516">
    <property type="entry name" value="LRR_6"/>
    <property type="match status" value="7"/>
</dbReference>
<dbReference type="InterPro" id="IPR006574">
    <property type="entry name" value="PRY"/>
</dbReference>
<dbReference type="SMART" id="SM00449">
    <property type="entry name" value="SPRY"/>
    <property type="match status" value="1"/>
</dbReference>
<evidence type="ECO:0000259" key="7">
    <source>
        <dbReference type="PROSITE" id="PS50188"/>
    </source>
</evidence>
<dbReference type="SUPFAM" id="SSF49899">
    <property type="entry name" value="Concanavalin A-like lectins/glucanases"/>
    <property type="match status" value="1"/>
</dbReference>
<dbReference type="InterPro" id="IPR041075">
    <property type="entry name" value="NOD1/2_WH"/>
</dbReference>
<dbReference type="InterPro" id="IPR027417">
    <property type="entry name" value="P-loop_NTPase"/>
</dbReference>
<dbReference type="Pfam" id="PF13765">
    <property type="entry name" value="PRY"/>
    <property type="match status" value="1"/>
</dbReference>
<dbReference type="RefSeq" id="XP_045571682.1">
    <property type="nucleotide sequence ID" value="XM_045715726.1"/>
</dbReference>
<evidence type="ECO:0000256" key="6">
    <source>
        <dbReference type="ARBA" id="ARBA00022840"/>
    </source>
</evidence>
<proteinExistence type="predicted"/>
<dbReference type="InterPro" id="IPR013320">
    <property type="entry name" value="ConA-like_dom_sf"/>
</dbReference>
<dbReference type="SMART" id="SM00368">
    <property type="entry name" value="LRR_RI"/>
    <property type="match status" value="8"/>
</dbReference>
<keyword evidence="4" id="KW-0677">Repeat</keyword>
<reference evidence="9" key="1">
    <citation type="submission" date="2025-08" db="UniProtKB">
        <authorList>
            <consortium name="RefSeq"/>
        </authorList>
    </citation>
    <scope>IDENTIFICATION</scope>
</reference>
<protein>
    <submittedName>
        <fullName evidence="9">NLR family CARD domain-containing protein 3-like</fullName>
    </submittedName>
</protein>
<dbReference type="InterPro" id="IPR041267">
    <property type="entry name" value="NLRP_HD2"/>
</dbReference>
<evidence type="ECO:0000313" key="9">
    <source>
        <dbReference type="RefSeq" id="XP_045571682.1"/>
    </source>
</evidence>
<evidence type="ECO:0000256" key="1">
    <source>
        <dbReference type="ARBA" id="ARBA00004496"/>
    </source>
</evidence>
<keyword evidence="3" id="KW-0433">Leucine-rich repeat</keyword>
<evidence type="ECO:0000256" key="5">
    <source>
        <dbReference type="ARBA" id="ARBA00022741"/>
    </source>
</evidence>